<name>A0A562QQL8_9BACI</name>
<sequence length="51" mass="6035">MKKTPIWKKWWLWLAIVLFIGINLLITNDRKEQDQTPADQVNITDSNISTH</sequence>
<dbReference type="AlphaFoldDB" id="A0A562QQL8"/>
<dbReference type="Proteomes" id="UP000315711">
    <property type="component" value="Unassembled WGS sequence"/>
</dbReference>
<keyword evidence="2" id="KW-0472">Membrane</keyword>
<dbReference type="RefSeq" id="WP_158639982.1">
    <property type="nucleotide sequence ID" value="NZ_VLKZ01000002.1"/>
</dbReference>
<keyword evidence="2" id="KW-0812">Transmembrane</keyword>
<feature type="transmembrane region" description="Helical" evidence="2">
    <location>
        <begin position="6"/>
        <end position="26"/>
    </location>
</feature>
<accession>A0A562QQL8</accession>
<evidence type="ECO:0000313" key="3">
    <source>
        <dbReference type="EMBL" id="TWI59048.1"/>
    </source>
</evidence>
<keyword evidence="4" id="KW-1185">Reference proteome</keyword>
<organism evidence="3 4">
    <name type="scientific">Halalkalibacter nanhaiisediminis</name>
    <dbReference type="NCBI Taxonomy" id="688079"/>
    <lineage>
        <taxon>Bacteria</taxon>
        <taxon>Bacillati</taxon>
        <taxon>Bacillota</taxon>
        <taxon>Bacilli</taxon>
        <taxon>Bacillales</taxon>
        <taxon>Bacillaceae</taxon>
        <taxon>Halalkalibacter</taxon>
    </lineage>
</organism>
<evidence type="ECO:0000256" key="1">
    <source>
        <dbReference type="SAM" id="MobiDB-lite"/>
    </source>
</evidence>
<proteinExistence type="predicted"/>
<evidence type="ECO:0000256" key="2">
    <source>
        <dbReference type="SAM" id="Phobius"/>
    </source>
</evidence>
<protein>
    <submittedName>
        <fullName evidence="3">Uncharacterized protein</fullName>
    </submittedName>
</protein>
<dbReference type="OrthoDB" id="570195at2"/>
<reference evidence="3 4" key="1">
    <citation type="journal article" date="2015" name="Stand. Genomic Sci.">
        <title>Genomic Encyclopedia of Bacterial and Archaeal Type Strains, Phase III: the genomes of soil and plant-associated and newly described type strains.</title>
        <authorList>
            <person name="Whitman W.B."/>
            <person name="Woyke T."/>
            <person name="Klenk H.P."/>
            <person name="Zhou Y."/>
            <person name="Lilburn T.G."/>
            <person name="Beck B.J."/>
            <person name="De Vos P."/>
            <person name="Vandamme P."/>
            <person name="Eisen J.A."/>
            <person name="Garrity G."/>
            <person name="Hugenholtz P."/>
            <person name="Kyrpides N.C."/>
        </authorList>
    </citation>
    <scope>NUCLEOTIDE SEQUENCE [LARGE SCALE GENOMIC DNA]</scope>
    <source>
        <strain evidence="3 4">CGMCC 1.10116</strain>
    </source>
</reference>
<comment type="caution">
    <text evidence="3">The sequence shown here is derived from an EMBL/GenBank/DDBJ whole genome shotgun (WGS) entry which is preliminary data.</text>
</comment>
<feature type="compositionally biased region" description="Polar residues" evidence="1">
    <location>
        <begin position="35"/>
        <end position="51"/>
    </location>
</feature>
<evidence type="ECO:0000313" key="4">
    <source>
        <dbReference type="Proteomes" id="UP000315711"/>
    </source>
</evidence>
<dbReference type="EMBL" id="VLKZ01000002">
    <property type="protein sequence ID" value="TWI59048.1"/>
    <property type="molecule type" value="Genomic_DNA"/>
</dbReference>
<keyword evidence="2" id="KW-1133">Transmembrane helix</keyword>
<feature type="region of interest" description="Disordered" evidence="1">
    <location>
        <begin position="32"/>
        <end position="51"/>
    </location>
</feature>
<gene>
    <name evidence="3" type="ORF">IQ10_00759</name>
</gene>